<feature type="region of interest" description="Disordered" evidence="1">
    <location>
        <begin position="1379"/>
        <end position="1413"/>
    </location>
</feature>
<feature type="compositionally biased region" description="Basic and acidic residues" evidence="1">
    <location>
        <begin position="786"/>
        <end position="806"/>
    </location>
</feature>
<feature type="compositionally biased region" description="Polar residues" evidence="1">
    <location>
        <begin position="1404"/>
        <end position="1413"/>
    </location>
</feature>
<feature type="compositionally biased region" description="Basic and acidic residues" evidence="1">
    <location>
        <begin position="1526"/>
        <end position="1545"/>
    </location>
</feature>
<reference evidence="3" key="1">
    <citation type="journal article" date="2016" name="Ticks Tick Borne Dis.">
        <title>De novo assembly and annotation of the salivary gland transcriptome of Rhipicephalus appendiculatus male and female ticks during blood feeding.</title>
        <authorList>
            <person name="de Castro M.H."/>
            <person name="de Klerk D."/>
            <person name="Pienaar R."/>
            <person name="Latif A.A."/>
            <person name="Rees D.J."/>
            <person name="Mans B.J."/>
        </authorList>
    </citation>
    <scope>NUCLEOTIDE SEQUENCE</scope>
    <source>
        <tissue evidence="3">Salivary glands</tissue>
    </source>
</reference>
<evidence type="ECO:0000256" key="2">
    <source>
        <dbReference type="SAM" id="Phobius"/>
    </source>
</evidence>
<evidence type="ECO:0000256" key="1">
    <source>
        <dbReference type="SAM" id="MobiDB-lite"/>
    </source>
</evidence>
<feature type="compositionally biased region" description="Polar residues" evidence="1">
    <location>
        <begin position="1382"/>
        <end position="1396"/>
    </location>
</feature>
<feature type="compositionally biased region" description="Polar residues" evidence="1">
    <location>
        <begin position="1265"/>
        <end position="1284"/>
    </location>
</feature>
<feature type="compositionally biased region" description="Basic and acidic residues" evidence="1">
    <location>
        <begin position="1792"/>
        <end position="1804"/>
    </location>
</feature>
<feature type="compositionally biased region" description="Basic and acidic residues" evidence="1">
    <location>
        <begin position="1837"/>
        <end position="1851"/>
    </location>
</feature>
<feature type="compositionally biased region" description="Basic and acidic residues" evidence="1">
    <location>
        <begin position="367"/>
        <end position="385"/>
    </location>
</feature>
<feature type="compositionally biased region" description="Polar residues" evidence="1">
    <location>
        <begin position="1805"/>
        <end position="1814"/>
    </location>
</feature>
<feature type="compositionally biased region" description="Polar residues" evidence="1">
    <location>
        <begin position="852"/>
        <end position="874"/>
    </location>
</feature>
<feature type="region of interest" description="Disordered" evidence="1">
    <location>
        <begin position="674"/>
        <end position="702"/>
    </location>
</feature>
<keyword evidence="2" id="KW-0812">Transmembrane</keyword>
<feature type="region of interest" description="Disordered" evidence="1">
    <location>
        <begin position="200"/>
        <end position="234"/>
    </location>
</feature>
<feature type="compositionally biased region" description="Basic and acidic residues" evidence="1">
    <location>
        <begin position="1670"/>
        <end position="1688"/>
    </location>
</feature>
<keyword evidence="2" id="KW-0472">Membrane</keyword>
<name>A0A131YXH5_RHIAP</name>
<feature type="region of interest" description="Disordered" evidence="1">
    <location>
        <begin position="132"/>
        <end position="164"/>
    </location>
</feature>
<feature type="compositionally biased region" description="Basic and acidic residues" evidence="1">
    <location>
        <begin position="882"/>
        <end position="908"/>
    </location>
</feature>
<accession>A0A131YXH5</accession>
<feature type="compositionally biased region" description="Basic and acidic residues" evidence="1">
    <location>
        <begin position="1466"/>
        <end position="1488"/>
    </location>
</feature>
<dbReference type="EMBL" id="GEDV01005926">
    <property type="protein sequence ID" value="JAP82631.1"/>
    <property type="molecule type" value="Transcribed_RNA"/>
</dbReference>
<feature type="compositionally biased region" description="Polar residues" evidence="1">
    <location>
        <begin position="1715"/>
        <end position="1725"/>
    </location>
</feature>
<feature type="compositionally biased region" description="Polar residues" evidence="1">
    <location>
        <begin position="1076"/>
        <end position="1095"/>
    </location>
</feature>
<protein>
    <submittedName>
        <fullName evidence="3">Uncharacterized protein</fullName>
    </submittedName>
</protein>
<feature type="compositionally biased region" description="Polar residues" evidence="1">
    <location>
        <begin position="1852"/>
        <end position="1866"/>
    </location>
</feature>
<feature type="compositionally biased region" description="Low complexity" evidence="1">
    <location>
        <begin position="1504"/>
        <end position="1516"/>
    </location>
</feature>
<feature type="region of interest" description="Disordered" evidence="1">
    <location>
        <begin position="1466"/>
        <end position="1622"/>
    </location>
</feature>
<feature type="region of interest" description="Disordered" evidence="1">
    <location>
        <begin position="250"/>
        <end position="333"/>
    </location>
</feature>
<feature type="region of interest" description="Disordered" evidence="1">
    <location>
        <begin position="1204"/>
        <end position="1317"/>
    </location>
</feature>
<sequence length="2015" mass="219597">MKPPKSKVAHFENVDLRELRVTPASLRLRRIIIGASLSYILIFTPVLAYFIHNYMMAPPDMSRSRNGESGEPSKTCSNRRLPSFHFGFHRAGRHADSNGSAHVNGSRWDPPPSGRQMVSVANFLRDRSHQANWTARGGDGSPVGSTAIGHQQAAGMEADMSPRAQAPKAAAPILEKVNRVDNALLAAGGVLAAGAAENQMLQKQPQWEPDKQREAGGQTQPESMRRDHPPTGFRINELPVQIGRQEMAVGGEPDDSSYNGLIPGKPAGGVVGSAPSQDSGHGKLRAAREMVPAASRKDAGLRVSEENQSFLGDPESSRRRKEGNLPLAMEGTLLRKQKERVKSYVDKEIRGNGASAVVRPRASSSRQGKDKADVPREDAASSDRKSMSYVNGLKGFGKDKRRYKGALSSAIGRRTAEELRRLRSEKLMLKLRKAYNLAKLSKDPKRGAVFGSVVGEDGSGNARQVDIAFQRELAQMTEGKGRNGNQTVRVSGAGFRARSHQNGSALPSAENSDKQRMIEGIPSNNKEANEVLSFAEFFKKHLSPKQRPSKVHSAVDALQGRRLMIDYMTKKKGKDILQEGFPAGGWPEKPEASPPTKYTLDPYHPYISRRGDGWDFYDPLKPTTERNNARELAEQEFYSPDMSAAELQKRLAGRLLDPPKPASVPFFGFNKSSLQRIPEGSSQDKGRAITGNESGAGGPANVRPAVSAAIRHSFPVQKAELEDSGQDFRANRLSRNLIDRQAVTEGTIPALFQYETAVGGKSKKSEPSSADSPSGLDKAKSASPLEQHRHAFGRSEGDPVRGDAKKFPPASLTHDESSRSGAPLPVIGSASNSSTSAPEDKAVQRDVRDNFLDSNATAPYFGNSTGSGNDNSAENKAPRASNDVKDNREDQELKKRSPQNERNAEVHNNELPSSGSRASDADEKSSSIVFAGASTNRSHAIFQVTGGSVAAGTKVPEGDSASMQNRKLEFAHNDVTGSTLAGNAAFRNDSGAPKNDSMVHPGLINIEPIPIERPHSIAIADNDTNVTTAGPDEDWASLSTRGKEYDDIVPEEERNIFESPLNRNRGNPFLKEDTHSGNLSASLPASKQNETQSFQPEVMDLTPPRRGLASTPKREFTRSPGPLSSTGPAKPAPLATQLTTDEMNDMDDARNHEENYLRIDARAVTKGETFTEPSNVDIIIQNKRATSGKLRTTGVVLNEVPKLGAPKISGNHVPSARDSTRHLSQTTEKASSVTQARTSKTTTRARTSTQPREKSGFVSTPKAPENSSAPNESVHRSTVYTPTSQDDRERKAVKYSTTVENDSRDGIKQEPGTQYVNTHAPRKDLPPEGFAHHNITLATPKIRPSVVTRPTRHSVKLDDANTVAIEVLRKRRGHHQLPFESTKLNGDNTSPSSTGTGHRIMTMTPKNAGNTTSTLDASKRLNNIRGLAEKSTTPAPSLGTVKVTLREGTWGTVTLKKAVPDEKYTSRLSEEMTHSSTHAADKRGHFELMTRSAQITAAEEKGKSSSNTSSLEMSLTGSSTTPSTEQHIRVSDVKPDNRAIHEDGRSPTPNRNGSSQVKRDTRKVSSATSTTATPAARDRIRSENNATTVPLGNERGSLGGGKSLTPTVTHLGKETSDSRMSSTRAALAETSTSIDKRMAVTIDVEQHSKHSGYERQPEIDQPTTKKLDRLKKDATPGHPTNEHSDTEFPQKAVKPIALDLVTKSTRRTTSPPSRNLNVQNESTKATPARYVNKTETKTSTLKSSHPTAVTNFPRARVMTAVVTVAPTRDTPIPEGGNAEDVLGMLDKRDRMVMSTSRSEEHTTSFKEASTSSLESRGPDVPIERATKPQLVTVPQTKRTEERTRADPKARAEQTTLTEKLQTSSFKTPFPEGPGSQQPEVPLSEDATSASTEPTALVFDDGDDEDEDEASLHFPMMRITRRPSTTPRRPALMDLFGRRHFGNGSTTTLRPVLLNNIIARRGRRDHNQTTQHHRLQHDIAVRRRPHHESPPPKPYQMTLFYGEPLHAVRVAVKRRG</sequence>
<feature type="region of interest" description="Disordered" evidence="1">
    <location>
        <begin position="1059"/>
        <end position="1135"/>
    </location>
</feature>
<feature type="transmembrane region" description="Helical" evidence="2">
    <location>
        <begin position="31"/>
        <end position="51"/>
    </location>
</feature>
<feature type="region of interest" description="Disordered" evidence="1">
    <location>
        <begin position="758"/>
        <end position="925"/>
    </location>
</feature>
<feature type="region of interest" description="Disordered" evidence="1">
    <location>
        <begin position="94"/>
        <end position="116"/>
    </location>
</feature>
<feature type="compositionally biased region" description="Low complexity" evidence="1">
    <location>
        <begin position="1234"/>
        <end position="1250"/>
    </location>
</feature>
<organism evidence="3">
    <name type="scientific">Rhipicephalus appendiculatus</name>
    <name type="common">Brown ear tick</name>
    <dbReference type="NCBI Taxonomy" id="34631"/>
    <lineage>
        <taxon>Eukaryota</taxon>
        <taxon>Metazoa</taxon>
        <taxon>Ecdysozoa</taxon>
        <taxon>Arthropoda</taxon>
        <taxon>Chelicerata</taxon>
        <taxon>Arachnida</taxon>
        <taxon>Acari</taxon>
        <taxon>Parasitiformes</taxon>
        <taxon>Ixodida</taxon>
        <taxon>Ixodoidea</taxon>
        <taxon>Ixodidae</taxon>
        <taxon>Rhipicephalinae</taxon>
        <taxon>Rhipicephalus</taxon>
        <taxon>Rhipicephalus</taxon>
    </lineage>
</organism>
<feature type="compositionally biased region" description="Basic and acidic residues" evidence="1">
    <location>
        <begin position="295"/>
        <end position="305"/>
    </location>
</feature>
<proteinExistence type="predicted"/>
<feature type="compositionally biased region" description="Polar residues" evidence="1">
    <location>
        <begin position="1547"/>
        <end position="1556"/>
    </location>
</feature>
<feature type="compositionally biased region" description="Polar residues" evidence="1">
    <location>
        <begin position="1222"/>
        <end position="1233"/>
    </location>
</feature>
<feature type="region of interest" description="Disordered" evidence="1">
    <location>
        <begin position="1704"/>
        <end position="1727"/>
    </location>
</feature>
<keyword evidence="2" id="KW-1133">Transmembrane helix</keyword>
<feature type="compositionally biased region" description="Low complexity" evidence="1">
    <location>
        <begin position="1565"/>
        <end position="1575"/>
    </location>
</feature>
<feature type="region of interest" description="Disordered" evidence="1">
    <location>
        <begin position="61"/>
        <end position="80"/>
    </location>
</feature>
<feature type="region of interest" description="Disordered" evidence="1">
    <location>
        <begin position="1646"/>
        <end position="1665"/>
    </location>
</feature>
<evidence type="ECO:0000313" key="3">
    <source>
        <dbReference type="EMBL" id="JAP82631.1"/>
    </source>
</evidence>
<feature type="compositionally biased region" description="Low complexity" evidence="1">
    <location>
        <begin position="354"/>
        <end position="366"/>
    </location>
</feature>
<feature type="region of interest" description="Disordered" evidence="1">
    <location>
        <begin position="1670"/>
        <end position="1689"/>
    </location>
</feature>
<feature type="compositionally biased region" description="Basic and acidic residues" evidence="1">
    <location>
        <begin position="838"/>
        <end position="851"/>
    </location>
</feature>
<feature type="region of interest" description="Disordered" evidence="1">
    <location>
        <begin position="352"/>
        <end position="385"/>
    </location>
</feature>
<feature type="region of interest" description="Disordered" evidence="1">
    <location>
        <begin position="1792"/>
        <end position="1907"/>
    </location>
</feature>